<proteinExistence type="predicted"/>
<keyword evidence="1" id="KW-0812">Transmembrane</keyword>
<evidence type="ECO:0000313" key="3">
    <source>
        <dbReference type="Proteomes" id="UP000077245"/>
    </source>
</evidence>
<dbReference type="AlphaFoldDB" id="A0A165Z2C3"/>
<accession>A0A165Z2C3</accession>
<name>A0A165Z2C3_9EURY</name>
<feature type="transmembrane region" description="Helical" evidence="1">
    <location>
        <begin position="46"/>
        <end position="66"/>
    </location>
</feature>
<evidence type="ECO:0000313" key="2">
    <source>
        <dbReference type="EMBL" id="KZX10162.1"/>
    </source>
</evidence>
<reference evidence="2 3" key="1">
    <citation type="submission" date="2016-04" db="EMBL/GenBank/DDBJ databases">
        <title>Genome sequence of Methanobrevibacter curvatus DSM 11111.</title>
        <authorList>
            <person name="Poehlein A."/>
            <person name="Seedorf H."/>
            <person name="Daniel R."/>
        </authorList>
    </citation>
    <scope>NUCLEOTIDE SEQUENCE [LARGE SCALE GENOMIC DNA]</scope>
    <source>
        <strain evidence="2 3">DSM 11111</strain>
    </source>
</reference>
<keyword evidence="1" id="KW-0472">Membrane</keyword>
<gene>
    <name evidence="2" type="ORF">MBCUR_18970</name>
</gene>
<keyword evidence="3" id="KW-1185">Reference proteome</keyword>
<protein>
    <submittedName>
        <fullName evidence="2">Uncharacterized protein</fullName>
    </submittedName>
</protein>
<keyword evidence="1" id="KW-1133">Transmembrane helix</keyword>
<dbReference type="EMBL" id="LWMV01000222">
    <property type="protein sequence ID" value="KZX10162.1"/>
    <property type="molecule type" value="Genomic_DNA"/>
</dbReference>
<sequence length="67" mass="7642">MDDFSEELYFIEENKNDKAKSMDDFSKDLYFIEKSKKNESKSTDNFCGAVFAIAGVITLAEVILSIF</sequence>
<comment type="caution">
    <text evidence="2">The sequence shown here is derived from an EMBL/GenBank/DDBJ whole genome shotgun (WGS) entry which is preliminary data.</text>
</comment>
<organism evidence="2 3">
    <name type="scientific">Methanobrevibacter curvatus</name>
    <dbReference type="NCBI Taxonomy" id="49547"/>
    <lineage>
        <taxon>Archaea</taxon>
        <taxon>Methanobacteriati</taxon>
        <taxon>Methanobacteriota</taxon>
        <taxon>Methanomada group</taxon>
        <taxon>Methanobacteria</taxon>
        <taxon>Methanobacteriales</taxon>
        <taxon>Methanobacteriaceae</taxon>
        <taxon>Methanobrevibacter</taxon>
    </lineage>
</organism>
<dbReference type="PATRIC" id="fig|49547.3.peg.2005"/>
<dbReference type="Proteomes" id="UP000077245">
    <property type="component" value="Unassembled WGS sequence"/>
</dbReference>
<dbReference type="RefSeq" id="WP_067092665.1">
    <property type="nucleotide sequence ID" value="NZ_LWMV01000222.1"/>
</dbReference>
<evidence type="ECO:0000256" key="1">
    <source>
        <dbReference type="SAM" id="Phobius"/>
    </source>
</evidence>